<proteinExistence type="predicted"/>
<feature type="signal peptide" evidence="1">
    <location>
        <begin position="1"/>
        <end position="23"/>
    </location>
</feature>
<evidence type="ECO:0000259" key="2">
    <source>
        <dbReference type="Pfam" id="PF09992"/>
    </source>
</evidence>
<accession>A0A1W2B5W6</accession>
<dbReference type="PANTHER" id="PTHR40446">
    <property type="entry name" value="N-ACETYLGLUCOSAMINE-1-PHOSPHODIESTER ALPHA-N-ACETYLGLUCOSAMINIDASE"/>
    <property type="match status" value="1"/>
</dbReference>
<dbReference type="Pfam" id="PF09992">
    <property type="entry name" value="NAGPA"/>
    <property type="match status" value="1"/>
</dbReference>
<protein>
    <recommendedName>
        <fullName evidence="2">Phosphodiester glycosidase domain-containing protein</fullName>
    </recommendedName>
</protein>
<dbReference type="AlphaFoldDB" id="A0A1W2B5W6"/>
<name>A0A1W2B5W6_9SPHI</name>
<dbReference type="InterPro" id="IPR018711">
    <property type="entry name" value="NAGPA"/>
</dbReference>
<gene>
    <name evidence="3" type="ORF">SAMN04488101_102156</name>
</gene>
<organism evidence="3 4">
    <name type="scientific">Pedobacter nyackensis</name>
    <dbReference type="NCBI Taxonomy" id="475255"/>
    <lineage>
        <taxon>Bacteria</taxon>
        <taxon>Pseudomonadati</taxon>
        <taxon>Bacteroidota</taxon>
        <taxon>Sphingobacteriia</taxon>
        <taxon>Sphingobacteriales</taxon>
        <taxon>Sphingobacteriaceae</taxon>
        <taxon>Pedobacter</taxon>
    </lineage>
</organism>
<dbReference type="STRING" id="475255.SAMN04488101_102156"/>
<dbReference type="PROSITE" id="PS51257">
    <property type="entry name" value="PROKAR_LIPOPROTEIN"/>
    <property type="match status" value="1"/>
</dbReference>
<evidence type="ECO:0000313" key="3">
    <source>
        <dbReference type="EMBL" id="SMC68393.1"/>
    </source>
</evidence>
<sequence>MKHTFYWFTAIIFSLGILSCTKAQQTTTYVAIPKTEVGKRLVNQTDLFATIHADTSYTIKNGLTATEIKYLSKEGLAMKIFIFEVDLSKPNLTIEASTPFNQPQYNMQEMTLQATYEDAEKHKVWAGINGDFYNMTTGMPQGIVHKEGLVIKSTVTDAINTFFGITSDNKAIVGDQALYANVKTTLKEAISGRVTLIKDGVIETQASAVVEPRTAIGASADGLKVYMLAVDGRKFHYSNGMKYEDLAKILKALGAHNAINLDGGGSTTFFIRNTPGFEPNRFEIRNWPTDNGGKERAVANGLLIISNE</sequence>
<evidence type="ECO:0000313" key="4">
    <source>
        <dbReference type="Proteomes" id="UP000192678"/>
    </source>
</evidence>
<keyword evidence="4" id="KW-1185">Reference proteome</keyword>
<keyword evidence="1" id="KW-0732">Signal</keyword>
<dbReference type="OrthoDB" id="9809781at2"/>
<dbReference type="Proteomes" id="UP000192678">
    <property type="component" value="Unassembled WGS sequence"/>
</dbReference>
<reference evidence="3 4" key="1">
    <citation type="submission" date="2017-04" db="EMBL/GenBank/DDBJ databases">
        <authorList>
            <person name="Afonso C.L."/>
            <person name="Miller P.J."/>
            <person name="Scott M.A."/>
            <person name="Spackman E."/>
            <person name="Goraichik I."/>
            <person name="Dimitrov K.M."/>
            <person name="Suarez D.L."/>
            <person name="Swayne D.E."/>
        </authorList>
    </citation>
    <scope>NUCLEOTIDE SEQUENCE [LARGE SCALE GENOMIC DNA]</scope>
    <source>
        <strain evidence="3 4">DSM 19625</strain>
    </source>
</reference>
<evidence type="ECO:0000256" key="1">
    <source>
        <dbReference type="SAM" id="SignalP"/>
    </source>
</evidence>
<dbReference type="EMBL" id="FWYB01000002">
    <property type="protein sequence ID" value="SMC68393.1"/>
    <property type="molecule type" value="Genomic_DNA"/>
</dbReference>
<dbReference type="RefSeq" id="WP_084287693.1">
    <property type="nucleotide sequence ID" value="NZ_FWYB01000002.1"/>
</dbReference>
<dbReference type="PANTHER" id="PTHR40446:SF2">
    <property type="entry name" value="N-ACETYLGLUCOSAMINE-1-PHOSPHODIESTER ALPHA-N-ACETYLGLUCOSAMINIDASE"/>
    <property type="match status" value="1"/>
</dbReference>
<feature type="chain" id="PRO_5012325652" description="Phosphodiester glycosidase domain-containing protein" evidence="1">
    <location>
        <begin position="24"/>
        <end position="308"/>
    </location>
</feature>
<feature type="domain" description="Phosphodiester glycosidase" evidence="2">
    <location>
        <begin position="123"/>
        <end position="304"/>
    </location>
</feature>